<dbReference type="EMBL" id="CAMAPB010000004">
    <property type="protein sequence ID" value="CAH9052049.1"/>
    <property type="molecule type" value="Genomic_DNA"/>
</dbReference>
<proteinExistence type="predicted"/>
<evidence type="ECO:0000313" key="1">
    <source>
        <dbReference type="EMBL" id="CAH9052049.1"/>
    </source>
</evidence>
<keyword evidence="2" id="KW-1185">Reference proteome</keyword>
<gene>
    <name evidence="1" type="ORF">PSEHALCIP103_00541</name>
</gene>
<reference evidence="1" key="1">
    <citation type="submission" date="2022-07" db="EMBL/GenBank/DDBJ databases">
        <authorList>
            <person name="Criscuolo A."/>
        </authorList>
    </citation>
    <scope>NUCLEOTIDE SEQUENCE</scope>
    <source>
        <strain evidence="1">CIP103197</strain>
    </source>
</reference>
<protein>
    <submittedName>
        <fullName evidence="1">Uncharacterized protein</fullName>
    </submittedName>
</protein>
<name>A0A9W4QT58_PSEHA</name>
<sequence length="59" mass="6296">MKPHLLSLCIASSLLLIGCSEDNDNNVAPPIVVLPDPVPETSAPIIAFDDDNKLDANIR</sequence>
<comment type="caution">
    <text evidence="1">The sequence shown here is derived from an EMBL/GenBank/DDBJ whole genome shotgun (WGS) entry which is preliminary data.</text>
</comment>
<dbReference type="PROSITE" id="PS51257">
    <property type="entry name" value="PROKAR_LIPOPROTEIN"/>
    <property type="match status" value="1"/>
</dbReference>
<dbReference type="AlphaFoldDB" id="A0A9W4QT58"/>
<accession>A0A9W4QT58</accession>
<dbReference type="Proteomes" id="UP001152447">
    <property type="component" value="Unassembled WGS sequence"/>
</dbReference>
<evidence type="ECO:0000313" key="2">
    <source>
        <dbReference type="Proteomes" id="UP001152447"/>
    </source>
</evidence>
<dbReference type="RefSeq" id="WP_262976091.1">
    <property type="nucleotide sequence ID" value="NZ_CAMAPB010000004.1"/>
</dbReference>
<organism evidence="1 2">
    <name type="scientific">Pseudoalteromonas haloplanktis</name>
    <name type="common">Alteromonas haloplanktis</name>
    <dbReference type="NCBI Taxonomy" id="228"/>
    <lineage>
        <taxon>Bacteria</taxon>
        <taxon>Pseudomonadati</taxon>
        <taxon>Pseudomonadota</taxon>
        <taxon>Gammaproteobacteria</taxon>
        <taxon>Alteromonadales</taxon>
        <taxon>Pseudoalteromonadaceae</taxon>
        <taxon>Pseudoalteromonas</taxon>
    </lineage>
</organism>